<keyword evidence="1" id="KW-0812">Transmembrane</keyword>
<dbReference type="RefSeq" id="WP_070391370.1">
    <property type="nucleotide sequence ID" value="NZ_CP017599.1"/>
</dbReference>
<accession>A0A1D8TMN0</accession>
<evidence type="ECO:0000313" key="2">
    <source>
        <dbReference type="EMBL" id="AOW98864.1"/>
    </source>
</evidence>
<feature type="transmembrane region" description="Helical" evidence="1">
    <location>
        <begin position="33"/>
        <end position="55"/>
    </location>
</feature>
<reference evidence="3" key="1">
    <citation type="submission" date="2016-10" db="EMBL/GenBank/DDBJ databases">
        <title>Comparative genomics uncovers the prolific and rare metabolic potential of the cyanobacterial genus Moorea.</title>
        <authorList>
            <person name="Leao T."/>
            <person name="Castelao G."/>
            <person name="Korobeynikov A."/>
            <person name="Monroe E.A."/>
            <person name="Podell S."/>
            <person name="Glukhov E."/>
            <person name="Allen E."/>
            <person name="Gerwick W.H."/>
            <person name="Gerwick L."/>
        </authorList>
    </citation>
    <scope>NUCLEOTIDE SEQUENCE [LARGE SCALE GENOMIC DNA]</scope>
    <source>
        <strain evidence="3">PAL-8-15-08-1</strain>
    </source>
</reference>
<dbReference type="OrthoDB" id="528950at2"/>
<keyword evidence="1" id="KW-1133">Transmembrane helix</keyword>
<dbReference type="EMBL" id="CP017599">
    <property type="protein sequence ID" value="AOW98864.1"/>
    <property type="molecule type" value="Genomic_DNA"/>
</dbReference>
<dbReference type="Proteomes" id="UP000177870">
    <property type="component" value="Chromosome"/>
</dbReference>
<sequence length="265" mass="29330">MDSTTSSPQNKLKFLQRGKKSTWLSSFNVTDSLGIILISNFAYNTLILFFLALLYGAQARLANKPAPSLVQLNTGETTAVKTIGNKERTPEVIKAFTIKTMSDLFTWTGRLPGKDGVPFSNLDSDPGVEIHGKGRRRGKISTQAWKASFALADDFRDPFLLKLVDLTPSNVFKGKTQFAFVPQFVREPIKIKEGEWTLDLVGTLTVLDTTNNLPTYIPFNKQVHVRAVEPPKYSPGMADDSLPPIIAKAREKGLEVVSIKDLDSK</sequence>
<dbReference type="STRING" id="1458985.BJP34_04820"/>
<evidence type="ECO:0000313" key="3">
    <source>
        <dbReference type="Proteomes" id="UP000177870"/>
    </source>
</evidence>
<protein>
    <submittedName>
        <fullName evidence="2">Uncharacterized protein</fullName>
    </submittedName>
</protein>
<dbReference type="KEGG" id="mpro:BJP34_04820"/>
<organism evidence="2 3">
    <name type="scientific">Moorena producens PAL-8-15-08-1</name>
    <dbReference type="NCBI Taxonomy" id="1458985"/>
    <lineage>
        <taxon>Bacteria</taxon>
        <taxon>Bacillati</taxon>
        <taxon>Cyanobacteriota</taxon>
        <taxon>Cyanophyceae</taxon>
        <taxon>Coleofasciculales</taxon>
        <taxon>Coleofasciculaceae</taxon>
        <taxon>Moorena</taxon>
    </lineage>
</organism>
<keyword evidence="1" id="KW-0472">Membrane</keyword>
<dbReference type="AlphaFoldDB" id="A0A1D8TMN0"/>
<gene>
    <name evidence="2" type="ORF">BJP34_04820</name>
</gene>
<proteinExistence type="predicted"/>
<name>A0A1D8TMN0_9CYAN</name>
<evidence type="ECO:0000256" key="1">
    <source>
        <dbReference type="SAM" id="Phobius"/>
    </source>
</evidence>